<keyword evidence="1" id="KW-0472">Membrane</keyword>
<dbReference type="RefSeq" id="WP_117690994.1">
    <property type="nucleotide sequence ID" value="NZ_QSUE01000029.1"/>
</dbReference>
<feature type="transmembrane region" description="Helical" evidence="1">
    <location>
        <begin position="33"/>
        <end position="52"/>
    </location>
</feature>
<organism evidence="2 3">
    <name type="scientific">Agathobacter rectalis</name>
    <dbReference type="NCBI Taxonomy" id="39491"/>
    <lineage>
        <taxon>Bacteria</taxon>
        <taxon>Bacillati</taxon>
        <taxon>Bacillota</taxon>
        <taxon>Clostridia</taxon>
        <taxon>Lachnospirales</taxon>
        <taxon>Lachnospiraceae</taxon>
        <taxon>Agathobacter</taxon>
    </lineage>
</organism>
<gene>
    <name evidence="2" type="ORF">DXB72_15825</name>
</gene>
<keyword evidence="1" id="KW-1133">Transmembrane helix</keyword>
<evidence type="ECO:0000313" key="3">
    <source>
        <dbReference type="Proteomes" id="UP000260970"/>
    </source>
</evidence>
<sequence length="354" mass="41270">MKIIKILNYIFPLIIGALCSYMGSLTHIGKNNILQIIMIFTLSVIFSILLFYDAKTELDKLQKSYHNNYSNIITKFLILKNIVIQLFAIIIGAVCSSLGNWDKNQSGFSIKSNILIIFGIIYILFVIYSIYNDEKIDSNIKKYVSNIEMLNEIYENVQTSIVCINHAIIKELEKVQKNIYKVNIDTAGIEYSINRLCNELYNTIAKFDKGSFCVSYSKRIDQKFIMNIGYAGDNNIFHKNIVKRNIDIDNHLDSKIMKVNNKDIFIYCQKEDINKLFTYGKGYENRYNMYFAIPVYINDEIQGLFQITYFSESTLFNEKENIDFLINKIFPQYISITLLINEIYNSFRTMDTSD</sequence>
<feature type="transmembrane region" description="Helical" evidence="1">
    <location>
        <begin position="72"/>
        <end position="94"/>
    </location>
</feature>
<accession>A0A3E5AJJ9</accession>
<proteinExistence type="predicted"/>
<keyword evidence="1" id="KW-0812">Transmembrane</keyword>
<protein>
    <submittedName>
        <fullName evidence="2">Uncharacterized protein</fullName>
    </submittedName>
</protein>
<evidence type="ECO:0000256" key="1">
    <source>
        <dbReference type="SAM" id="Phobius"/>
    </source>
</evidence>
<evidence type="ECO:0000313" key="2">
    <source>
        <dbReference type="EMBL" id="RGN19076.1"/>
    </source>
</evidence>
<dbReference type="Proteomes" id="UP000260970">
    <property type="component" value="Unassembled WGS sequence"/>
</dbReference>
<comment type="caution">
    <text evidence="2">The sequence shown here is derived from an EMBL/GenBank/DDBJ whole genome shotgun (WGS) entry which is preliminary data.</text>
</comment>
<dbReference type="AlphaFoldDB" id="A0A3E5AJJ9"/>
<name>A0A3E5AJJ9_9FIRM</name>
<feature type="transmembrane region" description="Helical" evidence="1">
    <location>
        <begin position="114"/>
        <end position="131"/>
    </location>
</feature>
<feature type="transmembrane region" description="Helical" evidence="1">
    <location>
        <begin position="7"/>
        <end position="27"/>
    </location>
</feature>
<reference evidence="2 3" key="1">
    <citation type="submission" date="2018-08" db="EMBL/GenBank/DDBJ databases">
        <title>A genome reference for cultivated species of the human gut microbiota.</title>
        <authorList>
            <person name="Zou Y."/>
            <person name="Xue W."/>
            <person name="Luo G."/>
        </authorList>
    </citation>
    <scope>NUCLEOTIDE SEQUENCE [LARGE SCALE GENOMIC DNA]</scope>
    <source>
        <strain evidence="2 3">OM05-6AA</strain>
    </source>
</reference>
<dbReference type="EMBL" id="QSUG01000027">
    <property type="protein sequence ID" value="RGN19076.1"/>
    <property type="molecule type" value="Genomic_DNA"/>
</dbReference>